<dbReference type="NCBIfam" id="TIGR00277">
    <property type="entry name" value="HDIG"/>
    <property type="match status" value="1"/>
</dbReference>
<dbReference type="InterPro" id="IPR050124">
    <property type="entry name" value="tRNA_CCA-adding_enzyme"/>
</dbReference>
<dbReference type="PANTHER" id="PTHR47545">
    <property type="entry name" value="MULTIFUNCTIONAL CCA PROTEIN"/>
    <property type="match status" value="1"/>
</dbReference>
<dbReference type="RefSeq" id="WP_196610820.1">
    <property type="nucleotide sequence ID" value="NZ_VRYY01000813.1"/>
</dbReference>
<protein>
    <submittedName>
        <fullName evidence="3">HD domain-containing protein</fullName>
    </submittedName>
</protein>
<reference evidence="3 4" key="1">
    <citation type="submission" date="2019-08" db="EMBL/GenBank/DDBJ databases">
        <authorList>
            <person name="Luo N."/>
        </authorList>
    </citation>
    <scope>NUCLEOTIDE SEQUENCE [LARGE SCALE GENOMIC DNA]</scope>
    <source>
        <strain evidence="3 4">NCIMB 9442</strain>
    </source>
</reference>
<dbReference type="Gene3D" id="1.10.3090.10">
    <property type="entry name" value="cca-adding enzyme, domain 2"/>
    <property type="match status" value="1"/>
</dbReference>
<dbReference type="SUPFAM" id="SSF81891">
    <property type="entry name" value="Poly A polymerase C-terminal region-like"/>
    <property type="match status" value="1"/>
</dbReference>
<name>A0ABS0J9B8_9BACT</name>
<dbReference type="Proteomes" id="UP001194469">
    <property type="component" value="Unassembled WGS sequence"/>
</dbReference>
<feature type="domain" description="HD" evidence="2">
    <location>
        <begin position="269"/>
        <end position="333"/>
    </location>
</feature>
<organism evidence="3 4">
    <name type="scientific">Nitratidesulfovibrio oxamicus</name>
    <dbReference type="NCBI Taxonomy" id="32016"/>
    <lineage>
        <taxon>Bacteria</taxon>
        <taxon>Pseudomonadati</taxon>
        <taxon>Thermodesulfobacteriota</taxon>
        <taxon>Desulfovibrionia</taxon>
        <taxon>Desulfovibrionales</taxon>
        <taxon>Desulfovibrionaceae</taxon>
        <taxon>Nitratidesulfovibrio</taxon>
    </lineage>
</organism>
<evidence type="ECO:0000313" key="4">
    <source>
        <dbReference type="Proteomes" id="UP001194469"/>
    </source>
</evidence>
<proteinExistence type="predicted"/>
<sequence>MSQPFKDAIAICKAILRNGYDAYVVNAQLQKELLDGREIEIDIACEPDYEELGKLFPSLERSNEDGVVATMREGGALIRFYHTDTEESSHPEHTLARITPRMLRVLEEQGKMPPALACPYIAHTGDVYEGFEDFSKGKVQLRGIPDETLRRNYLLVIRAMRFAANFDLPIEPNSWIAIIRAASRVLDYVRISDIMDEWRKVEAECMWKFVRLLFDSQVLHGLLPEVAALSRVRQQRNDEGVEETVLDHTIECVRHYPEGEYNYDWLGTFAMLFHDVGKLYTAEYFDGKWNFYQHHRVGAKVTRKLLRRLHFSPEDVEQVCHLVRHHMRFHFMLTDRGIRRFKSLDEYPRLIEMARADLEARGGSYTYFNHNMKYLERAETPEQMLEPLLNGNEIMEFTSLHPGPQVGMLRDALLKAQVAGEVTSVPEAVDYVREYKAKNFG</sequence>
<dbReference type="InterPro" id="IPR006674">
    <property type="entry name" value="HD_domain"/>
</dbReference>
<keyword evidence="4" id="KW-1185">Reference proteome</keyword>
<dbReference type="Pfam" id="PF01966">
    <property type="entry name" value="HD"/>
    <property type="match status" value="1"/>
</dbReference>
<gene>
    <name evidence="3" type="ORF">FVW20_19160</name>
</gene>
<accession>A0ABS0J9B8</accession>
<evidence type="ECO:0000259" key="2">
    <source>
        <dbReference type="Pfam" id="PF01966"/>
    </source>
</evidence>
<evidence type="ECO:0000313" key="3">
    <source>
        <dbReference type="EMBL" id="MBG3879054.1"/>
    </source>
</evidence>
<dbReference type="EMBL" id="VRYY01000813">
    <property type="protein sequence ID" value="MBG3879054.1"/>
    <property type="molecule type" value="Genomic_DNA"/>
</dbReference>
<comment type="caution">
    <text evidence="3">The sequence shown here is derived from an EMBL/GenBank/DDBJ whole genome shotgun (WGS) entry which is preliminary data.</text>
</comment>
<evidence type="ECO:0000256" key="1">
    <source>
        <dbReference type="ARBA" id="ARBA00022741"/>
    </source>
</evidence>
<dbReference type="InterPro" id="IPR006675">
    <property type="entry name" value="HDIG_dom"/>
</dbReference>
<keyword evidence="1" id="KW-0547">Nucleotide-binding</keyword>